<dbReference type="EMBL" id="VLNR01000061">
    <property type="protein sequence ID" value="TSE05427.1"/>
    <property type="molecule type" value="Genomic_DNA"/>
</dbReference>
<accession>A0A554VEH4</accession>
<sequence>MSNNETMVLLIAAKQGYDEGKLNGDQYLSLLDDIENGVIVAETKKIEQQVEFIIKQYANL</sequence>
<comment type="caution">
    <text evidence="1">The sequence shown here is derived from an EMBL/GenBank/DDBJ whole genome shotgun (WGS) entry which is preliminary data.</text>
</comment>
<dbReference type="AlphaFoldDB" id="A0A554VEH4"/>
<proteinExistence type="predicted"/>
<keyword evidence="2" id="KW-1185">Reference proteome</keyword>
<dbReference type="Proteomes" id="UP000318833">
    <property type="component" value="Unassembled WGS sequence"/>
</dbReference>
<gene>
    <name evidence="1" type="ORF">FOF46_22960</name>
</gene>
<evidence type="ECO:0000313" key="2">
    <source>
        <dbReference type="Proteomes" id="UP000318833"/>
    </source>
</evidence>
<dbReference type="OrthoDB" id="1164320at2"/>
<organism evidence="1 2">
    <name type="scientific">Aquimarina algiphila</name>
    <dbReference type="NCBI Taxonomy" id="2047982"/>
    <lineage>
        <taxon>Bacteria</taxon>
        <taxon>Pseudomonadati</taxon>
        <taxon>Bacteroidota</taxon>
        <taxon>Flavobacteriia</taxon>
        <taxon>Flavobacteriales</taxon>
        <taxon>Flavobacteriaceae</taxon>
        <taxon>Aquimarina</taxon>
    </lineage>
</organism>
<protein>
    <submittedName>
        <fullName evidence="1">Uncharacterized protein</fullName>
    </submittedName>
</protein>
<dbReference type="RefSeq" id="WP_143918070.1">
    <property type="nucleotide sequence ID" value="NZ_CANMIK010000036.1"/>
</dbReference>
<evidence type="ECO:0000313" key="1">
    <source>
        <dbReference type="EMBL" id="TSE05427.1"/>
    </source>
</evidence>
<reference evidence="1 2" key="1">
    <citation type="submission" date="2019-07" db="EMBL/GenBank/DDBJ databases">
        <title>The draft genome sequence of Aquimarina algiphila M91.</title>
        <authorList>
            <person name="Meng X."/>
        </authorList>
    </citation>
    <scope>NUCLEOTIDE SEQUENCE [LARGE SCALE GENOMIC DNA]</scope>
    <source>
        <strain evidence="1 2">M91</strain>
    </source>
</reference>
<name>A0A554VEH4_9FLAO</name>